<feature type="DNA-binding region" description="Homeobox" evidence="5">
    <location>
        <begin position="27"/>
        <end position="86"/>
    </location>
</feature>
<feature type="region of interest" description="Disordered" evidence="7">
    <location>
        <begin position="138"/>
        <end position="167"/>
    </location>
</feature>
<evidence type="ECO:0000256" key="2">
    <source>
        <dbReference type="ARBA" id="ARBA00023125"/>
    </source>
</evidence>
<comment type="subcellular location">
    <subcellularLocation>
        <location evidence="1 5 6">Nucleus</location>
    </subcellularLocation>
</comment>
<dbReference type="InterPro" id="IPR001356">
    <property type="entry name" value="HD"/>
</dbReference>
<feature type="region of interest" description="Disordered" evidence="7">
    <location>
        <begin position="1"/>
        <end position="32"/>
    </location>
</feature>
<gene>
    <name evidence="9" type="ORF">LRAMOSA01694</name>
</gene>
<dbReference type="GO" id="GO:0000977">
    <property type="term" value="F:RNA polymerase II transcription regulatory region sequence-specific DNA binding"/>
    <property type="evidence" value="ECO:0007669"/>
    <property type="project" value="TreeGrafter"/>
</dbReference>
<dbReference type="CDD" id="cd00086">
    <property type="entry name" value="homeodomain"/>
    <property type="match status" value="1"/>
</dbReference>
<dbReference type="InterPro" id="IPR050453">
    <property type="entry name" value="LIM_Homeobox_TF"/>
</dbReference>
<evidence type="ECO:0000256" key="5">
    <source>
        <dbReference type="PROSITE-ProRule" id="PRU00108"/>
    </source>
</evidence>
<dbReference type="PROSITE" id="PS00027">
    <property type="entry name" value="HOMEOBOX_1"/>
    <property type="match status" value="1"/>
</dbReference>
<evidence type="ECO:0000256" key="4">
    <source>
        <dbReference type="ARBA" id="ARBA00023242"/>
    </source>
</evidence>
<proteinExistence type="predicted"/>
<dbReference type="SUPFAM" id="SSF46689">
    <property type="entry name" value="Homeodomain-like"/>
    <property type="match status" value="1"/>
</dbReference>
<evidence type="ECO:0000259" key="8">
    <source>
        <dbReference type="PROSITE" id="PS50071"/>
    </source>
</evidence>
<dbReference type="OrthoDB" id="6159439at2759"/>
<dbReference type="SMART" id="SM00389">
    <property type="entry name" value="HOX"/>
    <property type="match status" value="1"/>
</dbReference>
<dbReference type="EMBL" id="LK023324">
    <property type="protein sequence ID" value="CDS07745.1"/>
    <property type="molecule type" value="Genomic_DNA"/>
</dbReference>
<dbReference type="Gene3D" id="1.10.10.60">
    <property type="entry name" value="Homeodomain-like"/>
    <property type="match status" value="1"/>
</dbReference>
<evidence type="ECO:0000313" key="9">
    <source>
        <dbReference type="EMBL" id="CDS07745.1"/>
    </source>
</evidence>
<dbReference type="GO" id="GO:0000981">
    <property type="term" value="F:DNA-binding transcription factor activity, RNA polymerase II-specific"/>
    <property type="evidence" value="ECO:0007669"/>
    <property type="project" value="InterPro"/>
</dbReference>
<organism evidence="9">
    <name type="scientific">Lichtheimia ramosa</name>
    <dbReference type="NCBI Taxonomy" id="688394"/>
    <lineage>
        <taxon>Eukaryota</taxon>
        <taxon>Fungi</taxon>
        <taxon>Fungi incertae sedis</taxon>
        <taxon>Mucoromycota</taxon>
        <taxon>Mucoromycotina</taxon>
        <taxon>Mucoromycetes</taxon>
        <taxon>Mucorales</taxon>
        <taxon>Lichtheimiaceae</taxon>
        <taxon>Lichtheimia</taxon>
    </lineage>
</organism>
<protein>
    <recommendedName>
        <fullName evidence="8">Homeobox domain-containing protein</fullName>
    </recommendedName>
</protein>
<evidence type="ECO:0000256" key="1">
    <source>
        <dbReference type="ARBA" id="ARBA00004123"/>
    </source>
</evidence>
<keyword evidence="3 5" id="KW-0371">Homeobox</keyword>
<evidence type="ECO:0000256" key="3">
    <source>
        <dbReference type="ARBA" id="ARBA00023155"/>
    </source>
</evidence>
<dbReference type="PROSITE" id="PS50071">
    <property type="entry name" value="HOMEOBOX_2"/>
    <property type="match status" value="1"/>
</dbReference>
<evidence type="ECO:0000256" key="7">
    <source>
        <dbReference type="SAM" id="MobiDB-lite"/>
    </source>
</evidence>
<dbReference type="Pfam" id="PF00046">
    <property type="entry name" value="Homeodomain"/>
    <property type="match status" value="1"/>
</dbReference>
<keyword evidence="4 5" id="KW-0539">Nucleus</keyword>
<name>A0A077WK26_9FUNG</name>
<dbReference type="InterPro" id="IPR017970">
    <property type="entry name" value="Homeobox_CS"/>
</dbReference>
<accession>A0A077WK26</accession>
<keyword evidence="2 5" id="KW-0238">DNA-binding</keyword>
<dbReference type="GO" id="GO:0005634">
    <property type="term" value="C:nucleus"/>
    <property type="evidence" value="ECO:0007669"/>
    <property type="project" value="UniProtKB-SubCell"/>
</dbReference>
<sequence length="472" mass="52764">MITKYRPQSHSSTPAAFPQLPPQHTAPTRKRTHLKPSQVAVLQESFVTNPLPDAAIRSRLARELGVTERTIQIWFQNRRAKARKLEAVSNIGGGKTGSNKIPCLMPNVRTGWIEPPCHGTPQRYQATFRTMMTPERFEELQQQQQHQQDDENCNNNNTTSLRRRARSCSNSRFDSTKAVDFDLTTARAVSEGADRWLSKQGTTATGTSSIAFPVTSLRVGIWSRFTSNPIDRQESWDLFCYAHGRQLIWQIQDGGHQFRMQIDFDAIQQLVLSSEMRDDMTMADQLAIHLYHPGDLTFSMWRTGIDTDWVRCGDFSENKQATFDAVHVLQGNHESLRQPLLQLFNQAPDLFSKCTMDNNTGVATSNNNNNGSVPPLDLCRSFTLSPSATPEPAIASFQPTNNTNGSGSQDWMMHQADTASNLLTAAVAADGKPSAMDCWAQPAAWNWSNMLQQPSITFTAPSSNNNPLADFM</sequence>
<dbReference type="AlphaFoldDB" id="A0A077WK26"/>
<evidence type="ECO:0000256" key="6">
    <source>
        <dbReference type="RuleBase" id="RU000682"/>
    </source>
</evidence>
<reference evidence="9" key="1">
    <citation type="journal article" date="2014" name="Genome Announc.">
        <title>De novo whole-genome sequence and genome annotation of Lichtheimia ramosa.</title>
        <authorList>
            <person name="Linde J."/>
            <person name="Schwartze V."/>
            <person name="Binder U."/>
            <person name="Lass-Florl C."/>
            <person name="Voigt K."/>
            <person name="Horn F."/>
        </authorList>
    </citation>
    <scope>NUCLEOTIDE SEQUENCE</scope>
    <source>
        <strain evidence="9">JMRC FSU:6197</strain>
    </source>
</reference>
<dbReference type="InterPro" id="IPR009057">
    <property type="entry name" value="Homeodomain-like_sf"/>
</dbReference>
<dbReference type="PANTHER" id="PTHR24208:SF166">
    <property type="entry name" value="LIM HOMEOBOX TRANSCRIPTION FACTOR 1 ALPHA, ISOFORM B"/>
    <property type="match status" value="1"/>
</dbReference>
<feature type="domain" description="Homeobox" evidence="8">
    <location>
        <begin position="25"/>
        <end position="85"/>
    </location>
</feature>
<dbReference type="InterPro" id="IPR057939">
    <property type="entry name" value="TRF2_HOY1_PH"/>
</dbReference>
<feature type="compositionally biased region" description="Polar residues" evidence="7">
    <location>
        <begin position="1"/>
        <end position="14"/>
    </location>
</feature>
<dbReference type="PANTHER" id="PTHR24208">
    <property type="entry name" value="LIM/HOMEOBOX PROTEIN LHX"/>
    <property type="match status" value="1"/>
</dbReference>
<dbReference type="Pfam" id="PF24818">
    <property type="entry name" value="PH_TRF2_HOY1"/>
    <property type="match status" value="1"/>
</dbReference>